<proteinExistence type="inferred from homology"/>
<protein>
    <recommendedName>
        <fullName evidence="12">Alpha-1,4 glucan phosphorylase</fullName>
        <ecNumber evidence="12">2.4.1.1</ecNumber>
    </recommendedName>
</protein>
<dbReference type="GO" id="GO:0030170">
    <property type="term" value="F:pyridoxal phosphate binding"/>
    <property type="evidence" value="ECO:0007669"/>
    <property type="project" value="InterPro"/>
</dbReference>
<dbReference type="Proteomes" id="UP000031972">
    <property type="component" value="Unassembled WGS sequence"/>
</dbReference>
<evidence type="ECO:0000256" key="4">
    <source>
        <dbReference type="ARBA" id="ARBA00022553"/>
    </source>
</evidence>
<name>A0A0C2VRG3_9BACL</name>
<keyword evidence="7 12" id="KW-0808">Transferase</keyword>
<evidence type="ECO:0000313" key="13">
    <source>
        <dbReference type="EMBL" id="KIL47016.1"/>
    </source>
</evidence>
<comment type="cofactor">
    <cofactor evidence="2 12">
        <name>pyridoxal 5'-phosphate</name>
        <dbReference type="ChEBI" id="CHEBI:597326"/>
    </cofactor>
</comment>
<evidence type="ECO:0000256" key="11">
    <source>
        <dbReference type="PIRSR" id="PIRSR000460-1"/>
    </source>
</evidence>
<evidence type="ECO:0000256" key="5">
    <source>
        <dbReference type="ARBA" id="ARBA00022600"/>
    </source>
</evidence>
<dbReference type="InterPro" id="IPR011833">
    <property type="entry name" value="Glycg_phsphrylas"/>
</dbReference>
<dbReference type="PANTHER" id="PTHR11468">
    <property type="entry name" value="GLYCOGEN PHOSPHORYLASE"/>
    <property type="match status" value="1"/>
</dbReference>
<organism evidence="13 14">
    <name type="scientific">Jeotgalibacillus campisalis</name>
    <dbReference type="NCBI Taxonomy" id="220754"/>
    <lineage>
        <taxon>Bacteria</taxon>
        <taxon>Bacillati</taxon>
        <taxon>Bacillota</taxon>
        <taxon>Bacilli</taxon>
        <taxon>Bacillales</taxon>
        <taxon>Caryophanaceae</taxon>
        <taxon>Jeotgalibacillus</taxon>
    </lineage>
</organism>
<evidence type="ECO:0000256" key="8">
    <source>
        <dbReference type="ARBA" id="ARBA00022898"/>
    </source>
</evidence>
<dbReference type="CDD" id="cd04300">
    <property type="entry name" value="GT35_Glycogen_Phosphorylase"/>
    <property type="match status" value="1"/>
</dbReference>
<comment type="caution">
    <text evidence="13">The sequence shown here is derived from an EMBL/GenBank/DDBJ whole genome shotgun (WGS) entry which is preliminary data.</text>
</comment>
<dbReference type="Gene3D" id="3.40.50.2000">
    <property type="entry name" value="Glycogen Phosphorylase B"/>
    <property type="match status" value="2"/>
</dbReference>
<evidence type="ECO:0000256" key="9">
    <source>
        <dbReference type="ARBA" id="ARBA00023277"/>
    </source>
</evidence>
<dbReference type="GO" id="GO:0005737">
    <property type="term" value="C:cytoplasm"/>
    <property type="evidence" value="ECO:0007669"/>
    <property type="project" value="TreeGrafter"/>
</dbReference>
<feature type="modified residue" description="N6-(pyridoxal phosphate)lysine" evidence="11">
    <location>
        <position position="647"/>
    </location>
</feature>
<keyword evidence="6 12" id="KW-0328">Glycosyltransferase</keyword>
<evidence type="ECO:0000313" key="14">
    <source>
        <dbReference type="Proteomes" id="UP000031972"/>
    </source>
</evidence>
<dbReference type="GO" id="GO:0005980">
    <property type="term" value="P:glycogen catabolic process"/>
    <property type="evidence" value="ECO:0007669"/>
    <property type="project" value="TreeGrafter"/>
</dbReference>
<dbReference type="InterPro" id="IPR000811">
    <property type="entry name" value="Glyco_trans_35"/>
</dbReference>
<evidence type="ECO:0000256" key="6">
    <source>
        <dbReference type="ARBA" id="ARBA00022676"/>
    </source>
</evidence>
<dbReference type="PIRSF" id="PIRSF000460">
    <property type="entry name" value="Pprylas_GlgP"/>
    <property type="match status" value="1"/>
</dbReference>
<dbReference type="GO" id="GO:0008184">
    <property type="term" value="F:glycogen phosphorylase activity"/>
    <property type="evidence" value="ECO:0007669"/>
    <property type="project" value="InterPro"/>
</dbReference>
<gene>
    <name evidence="13" type="ORF">KR50_23380</name>
</gene>
<dbReference type="OrthoDB" id="9760804at2"/>
<sequence length="799" mass="92238">MFHSKDEFKASFSQRLEQTAGVSFANSTKQHQYQALGMMVREFVSTNWIVSNEEIRQSGQKEVYYLSIEFLLGRLLVSSLVNLGVKDMVESGLQELGIDLSELEEAEADAGLGNGGLGRLAACFLDSMASLKLSGHGHGIRYKHGLFEQKIIDGYQVELPEQWLRNGNVWEVRKPDLAIEVPFWGDVQWIEKNGKLTFVHEHAETVLAVPFDMPVLGYDTTRVNTLRLWGAEPAKHYPPHKDFMQYKRDTEQISEFLYPNDMSNDGKILRLKQQYFLVRSSLKSIINDYKENHSDLYDFHEHVAIHINDTHPAIAIPELMRIFIDEEGMKWDQAWTIVTNTISYTNHTILSEAMEKWSIDLFKPLFPRIYMIVEEINERFCKELWREYPGDWDRIEQMAIIAHGFVKMAHLSIVGSHSVNGVAKLHTEILKKREMKNFHEFYPERFSNKTNGITHRRWLLQANPELTSSISKAIGTNWIAEPQQLAELEKFANDSSFQLEIDEMKQKKKRELAKIIFDRDFLAVDEHSIFDVQIKRLHAYKRQLLNVLHIMHLYNRMKEDSSFRPHPRTFIFGAKAAPGYEYAKKVIKLIHSVANIVNYDPISKDTLRVVFLDNYRVSLAEKIIPATNVSEQISTASKEASGTGNMKFMMNGAVTLGTLDGANVEIGDLVGPENLFIFGLKAEEIMHFEKYGGYHSHDYYHNDRRIKQVVDQLTSGFFRDSYYDFETLSDSLLMENDQYFLLKDFSAYADAQDQVAAAYADRKRWLNMSIHNIAHSGFFSSDRTVSEYAKDIWNVHPLS</sequence>
<evidence type="ECO:0000256" key="7">
    <source>
        <dbReference type="ARBA" id="ARBA00022679"/>
    </source>
</evidence>
<dbReference type="PANTHER" id="PTHR11468:SF3">
    <property type="entry name" value="GLYCOGEN PHOSPHORYLASE, LIVER FORM"/>
    <property type="match status" value="1"/>
</dbReference>
<dbReference type="FunFam" id="3.40.50.2000:FF:000005">
    <property type="entry name" value="Alpha-1,4 glucan phosphorylase"/>
    <property type="match status" value="1"/>
</dbReference>
<dbReference type="PROSITE" id="PS00102">
    <property type="entry name" value="PHOSPHORYLASE"/>
    <property type="match status" value="1"/>
</dbReference>
<comment type="catalytic activity">
    <reaction evidence="1 12">
        <text>[(1-&gt;4)-alpha-D-glucosyl](n) + phosphate = [(1-&gt;4)-alpha-D-glucosyl](n-1) + alpha-D-glucose 1-phosphate</text>
        <dbReference type="Rhea" id="RHEA:41732"/>
        <dbReference type="Rhea" id="RHEA-COMP:9584"/>
        <dbReference type="Rhea" id="RHEA-COMP:9586"/>
        <dbReference type="ChEBI" id="CHEBI:15444"/>
        <dbReference type="ChEBI" id="CHEBI:43474"/>
        <dbReference type="ChEBI" id="CHEBI:58601"/>
        <dbReference type="EC" id="2.4.1.1"/>
    </reaction>
</comment>
<evidence type="ECO:0000256" key="2">
    <source>
        <dbReference type="ARBA" id="ARBA00001933"/>
    </source>
</evidence>
<dbReference type="AlphaFoldDB" id="A0A0C2VRG3"/>
<dbReference type="RefSeq" id="WP_041058424.1">
    <property type="nucleotide sequence ID" value="NZ_JXRR01000015.1"/>
</dbReference>
<reference evidence="13 14" key="1">
    <citation type="submission" date="2015-01" db="EMBL/GenBank/DDBJ databases">
        <title>Jeotgalibacillus campisalis genome sequencing.</title>
        <authorList>
            <person name="Goh K.M."/>
            <person name="Chan K.-G."/>
            <person name="Yaakop A.S."/>
            <person name="Ee R."/>
            <person name="Gan H.M."/>
            <person name="Chan C.S."/>
        </authorList>
    </citation>
    <scope>NUCLEOTIDE SEQUENCE [LARGE SCALE GENOMIC DNA]</scope>
    <source>
        <strain evidence="13 14">SF-57</strain>
    </source>
</reference>
<keyword evidence="14" id="KW-1185">Reference proteome</keyword>
<dbReference type="InterPro" id="IPR035090">
    <property type="entry name" value="Pyridoxal_P_attach_site"/>
</dbReference>
<evidence type="ECO:0000256" key="12">
    <source>
        <dbReference type="RuleBase" id="RU000587"/>
    </source>
</evidence>
<dbReference type="FunFam" id="3.40.50.2000:FF:000153">
    <property type="entry name" value="Alpha-1,4 glucan phosphorylase"/>
    <property type="match status" value="1"/>
</dbReference>
<comment type="function">
    <text evidence="12">Allosteric enzyme that catalyzes the rate-limiting step in glycogen catabolism, the phosphorolytic cleavage of glycogen to produce glucose-1-phosphate, and plays a central role in maintaining cellular and organismal glucose homeostasis.</text>
</comment>
<dbReference type="NCBIfam" id="TIGR02093">
    <property type="entry name" value="P_ylase"/>
    <property type="match status" value="1"/>
</dbReference>
<keyword evidence="5" id="KW-0321">Glycogen metabolism</keyword>
<accession>A0A0C2VRG3</accession>
<keyword evidence="8 11" id="KW-0663">Pyridoxal phosphate</keyword>
<dbReference type="SUPFAM" id="SSF53756">
    <property type="entry name" value="UDP-Glycosyltransferase/glycogen phosphorylase"/>
    <property type="match status" value="1"/>
</dbReference>
<dbReference type="PATRIC" id="fig|220754.4.peg.2354"/>
<keyword evidence="4" id="KW-0597">Phosphoprotein</keyword>
<dbReference type="EC" id="2.4.1.1" evidence="12"/>
<comment type="function">
    <text evidence="10">Phosphorylase is an important allosteric enzyme in carbohydrate metabolism. Enzymes from different sources differ in their regulatory mechanisms and in their natural substrates. However, all known phosphorylases share catalytic and structural properties.</text>
</comment>
<dbReference type="EMBL" id="JXRR01000015">
    <property type="protein sequence ID" value="KIL47016.1"/>
    <property type="molecule type" value="Genomic_DNA"/>
</dbReference>
<evidence type="ECO:0000256" key="1">
    <source>
        <dbReference type="ARBA" id="ARBA00001275"/>
    </source>
</evidence>
<evidence type="ECO:0000256" key="10">
    <source>
        <dbReference type="ARBA" id="ARBA00025174"/>
    </source>
</evidence>
<dbReference type="Pfam" id="PF00343">
    <property type="entry name" value="Phosphorylase"/>
    <property type="match status" value="1"/>
</dbReference>
<keyword evidence="9 12" id="KW-0119">Carbohydrate metabolism</keyword>
<evidence type="ECO:0000256" key="3">
    <source>
        <dbReference type="ARBA" id="ARBA00006047"/>
    </source>
</evidence>
<comment type="similarity">
    <text evidence="3 12">Belongs to the glycogen phosphorylase family.</text>
</comment>